<keyword evidence="3" id="KW-1185">Reference proteome</keyword>
<keyword evidence="1" id="KW-0812">Transmembrane</keyword>
<keyword evidence="1" id="KW-1133">Transmembrane helix</keyword>
<evidence type="ECO:0000256" key="1">
    <source>
        <dbReference type="SAM" id="Phobius"/>
    </source>
</evidence>
<name>A0A9X1L281_9BACT</name>
<feature type="transmembrane region" description="Helical" evidence="1">
    <location>
        <begin position="15"/>
        <end position="36"/>
    </location>
</feature>
<dbReference type="EMBL" id="JAIXNE010000008">
    <property type="protein sequence ID" value="MCA6079022.1"/>
    <property type="molecule type" value="Genomic_DNA"/>
</dbReference>
<keyword evidence="1" id="KW-0472">Membrane</keyword>
<evidence type="ECO:0000313" key="3">
    <source>
        <dbReference type="Proteomes" id="UP001139409"/>
    </source>
</evidence>
<dbReference type="RefSeq" id="WP_225699884.1">
    <property type="nucleotide sequence ID" value="NZ_JAIXNE010000008.1"/>
</dbReference>
<dbReference type="Proteomes" id="UP001139409">
    <property type="component" value="Unassembled WGS sequence"/>
</dbReference>
<accession>A0A9X1L281</accession>
<reference evidence="2" key="1">
    <citation type="submission" date="2021-09" db="EMBL/GenBank/DDBJ databases">
        <title>Fulvivirga sp. isolated from coastal sediment.</title>
        <authorList>
            <person name="Yu H."/>
        </authorList>
    </citation>
    <scope>NUCLEOTIDE SEQUENCE</scope>
    <source>
        <strain evidence="2">1062</strain>
    </source>
</reference>
<comment type="caution">
    <text evidence="2">The sequence shown here is derived from an EMBL/GenBank/DDBJ whole genome shotgun (WGS) entry which is preliminary data.</text>
</comment>
<organism evidence="2 3">
    <name type="scientific">Fulvivirga sedimenti</name>
    <dbReference type="NCBI Taxonomy" id="2879465"/>
    <lineage>
        <taxon>Bacteria</taxon>
        <taxon>Pseudomonadati</taxon>
        <taxon>Bacteroidota</taxon>
        <taxon>Cytophagia</taxon>
        <taxon>Cytophagales</taxon>
        <taxon>Fulvivirgaceae</taxon>
        <taxon>Fulvivirga</taxon>
    </lineage>
</organism>
<evidence type="ECO:0000313" key="2">
    <source>
        <dbReference type="EMBL" id="MCA6079022.1"/>
    </source>
</evidence>
<protein>
    <submittedName>
        <fullName evidence="2">DUF2975 domain-containing protein</fullName>
    </submittedName>
</protein>
<proteinExistence type="predicted"/>
<feature type="transmembrane region" description="Helical" evidence="1">
    <location>
        <begin position="56"/>
        <end position="74"/>
    </location>
</feature>
<dbReference type="AlphaFoldDB" id="A0A9X1L281"/>
<feature type="transmembrane region" description="Helical" evidence="1">
    <location>
        <begin position="86"/>
        <end position="108"/>
    </location>
</feature>
<gene>
    <name evidence="2" type="ORF">LDX50_29380</name>
</gene>
<sequence length="254" mass="29051">MEELSVQSFETWNTWAQYIAMAFTALAGLIVLGHIFKLGATSDAKKKYDYINRSEISVLLSAGIVLIIAGGFYFNSNIVELTVLMVFVRIFVTIMMGLIMGVIIHNLLKFYYPFYIEKRLRTLRFKPRISPKTGKPMKLLSEDEEDVYLDEGMQAEEEIYSVDYDVWVDEETGYTKIEKYAGHLHALQCPECNYQTFKVNREEIVRQPTVADEGELIKHFECQYCGYKARKSYHIATLNSPVNSGAEKSTPATA</sequence>